<proteinExistence type="predicted"/>
<protein>
    <submittedName>
        <fullName evidence="1">Uncharacterized protein</fullName>
    </submittedName>
</protein>
<accession>A0A941W4R1</accession>
<gene>
    <name evidence="1" type="ORF">MAG551_02261</name>
</gene>
<dbReference type="AlphaFoldDB" id="A0A941W4R1"/>
<organism evidence="1 2">
    <name type="scientific">Candidatus Scalindua arabica</name>
    <dbReference type="NCBI Taxonomy" id="1127984"/>
    <lineage>
        <taxon>Bacteria</taxon>
        <taxon>Pseudomonadati</taxon>
        <taxon>Planctomycetota</taxon>
        <taxon>Candidatus Brocadiia</taxon>
        <taxon>Candidatus Brocadiales</taxon>
        <taxon>Candidatus Scalinduaceae</taxon>
        <taxon>Candidatus Scalindua</taxon>
    </lineage>
</organism>
<comment type="caution">
    <text evidence="1">The sequence shown here is derived from an EMBL/GenBank/DDBJ whole genome shotgun (WGS) entry which is preliminary data.</text>
</comment>
<reference evidence="1" key="1">
    <citation type="journal article" date="2021" name="ISME J.">
        <title>Fine-scale metabolic discontinuity in a stratified prokaryote microbiome of a Red Sea deep halocline.</title>
        <authorList>
            <person name="Michoud G."/>
            <person name="Ngugi D.K."/>
            <person name="Barozzi A."/>
            <person name="Merlino G."/>
            <person name="Calleja M.L."/>
            <person name="Delgado-Huertas A."/>
            <person name="Moran X.A.G."/>
            <person name="Daffonchio D."/>
        </authorList>
    </citation>
    <scope>NUCLEOTIDE SEQUENCE</scope>
    <source>
        <strain evidence="1">SuakinDeep_MAG55_1</strain>
    </source>
</reference>
<name>A0A941W4R1_9BACT</name>
<dbReference type="Proteomes" id="UP000722750">
    <property type="component" value="Unassembled WGS sequence"/>
</dbReference>
<evidence type="ECO:0000313" key="1">
    <source>
        <dbReference type="EMBL" id="MBS1259194.1"/>
    </source>
</evidence>
<sequence>MRRKVINNKYFKLLIISAFCLSSITIGGSLLYGSEVHFHQSHVHVHHADGDHGLGESDHKDTDTILYLDYVVVNSSNPVKTLSSLNPCLLSCHSSTYYYNLLNNFPGITYHSNKTTFCTHSLYQLNSSYLI</sequence>
<dbReference type="EMBL" id="JAANXD010000084">
    <property type="protein sequence ID" value="MBS1259194.1"/>
    <property type="molecule type" value="Genomic_DNA"/>
</dbReference>
<evidence type="ECO:0000313" key="2">
    <source>
        <dbReference type="Proteomes" id="UP000722750"/>
    </source>
</evidence>